<dbReference type="AlphaFoldDB" id="A0A8S4H779"/>
<sequence length="365" mass="42019">MDNLRRVTGLSKLFGIASKDLPSEKFYYNFKYDHPSSKEYINECNKLNPPYNTHSSVKRLCRQLLKFLKTNYAISNNQSAPYDVCALLNYAVYTRLHKIFGSDDTNNIYLAWGQLHLVWNNFVLDELNKSKYKKCIPFTNIVNNDWQKRKKLYDYFVDYSTIKGYVTNYDEECKKYYDSLEEIIDLYKYFKEPCSKGDKNKCPDFYDKCKEYDPSNYIRDVVCYKEMQEKKSAEKAKLAEKGQNQSAELKNGPALQGLPSGGEFESLLSTESTGFSDKSPLEHHSSNRVKTFGNIFLGVVVTSMTSGVLYKFTPLGRHFRNIHGGNNNNMSSLNGGENGLFDYAPGSFNPYTMDGDEHYIGYHPA</sequence>
<dbReference type="EMBL" id="CAJZCX010000004">
    <property type="protein sequence ID" value="CAG9473051.1"/>
    <property type="molecule type" value="Genomic_DNA"/>
</dbReference>
<feature type="region of interest" description="Disordered" evidence="1">
    <location>
        <begin position="235"/>
        <end position="258"/>
    </location>
</feature>
<evidence type="ECO:0000256" key="1">
    <source>
        <dbReference type="SAM" id="MobiDB-lite"/>
    </source>
</evidence>
<reference evidence="2" key="1">
    <citation type="submission" date="2021-09" db="EMBL/GenBank/DDBJ databases">
        <authorList>
            <consortium name="Pathogen Informatics"/>
        </authorList>
    </citation>
    <scope>NUCLEOTIDE SEQUENCE</scope>
    <source>
        <strain evidence="2">PvW1</strain>
    </source>
</reference>
<accession>A0A8S4H779</accession>
<proteinExistence type="predicted"/>
<name>A0A8S4H779_PLAVI</name>
<dbReference type="InterPro" id="IPR008780">
    <property type="entry name" value="Plasmodium_Vir"/>
</dbReference>
<organism evidence="2 3">
    <name type="scientific">Plasmodium vivax</name>
    <name type="common">malaria parasite P. vivax</name>
    <dbReference type="NCBI Taxonomy" id="5855"/>
    <lineage>
        <taxon>Eukaryota</taxon>
        <taxon>Sar</taxon>
        <taxon>Alveolata</taxon>
        <taxon>Apicomplexa</taxon>
        <taxon>Aconoidasida</taxon>
        <taxon>Haemosporida</taxon>
        <taxon>Plasmodiidae</taxon>
        <taxon>Plasmodium</taxon>
        <taxon>Plasmodium (Plasmodium)</taxon>
    </lineage>
</organism>
<dbReference type="VEuPathDB" id="PlasmoDB:PVPAM_000014600"/>
<comment type="caution">
    <text evidence="2">The sequence shown here is derived from an EMBL/GenBank/DDBJ whole genome shotgun (WGS) entry which is preliminary data.</text>
</comment>
<protein>
    <submittedName>
        <fullName evidence="2">(malaria parasite P. vivax) hypothetical protein</fullName>
    </submittedName>
</protein>
<dbReference type="Pfam" id="PF05795">
    <property type="entry name" value="Plasmodium_Vir"/>
    <property type="match status" value="1"/>
</dbReference>
<gene>
    <name evidence="2" type="ORF">PVW1_120008600</name>
</gene>
<evidence type="ECO:0000313" key="3">
    <source>
        <dbReference type="Proteomes" id="UP000779233"/>
    </source>
</evidence>
<dbReference type="Proteomes" id="UP000779233">
    <property type="component" value="Unassembled WGS sequence"/>
</dbReference>
<evidence type="ECO:0000313" key="2">
    <source>
        <dbReference type="EMBL" id="CAG9473051.1"/>
    </source>
</evidence>